<comment type="caution">
    <text evidence="1">The sequence shown here is derived from an EMBL/GenBank/DDBJ whole genome shotgun (WGS) entry which is preliminary data.</text>
</comment>
<name>A0ABQ8SUF3_PERAM</name>
<gene>
    <name evidence="1" type="ORF">ANN_17608</name>
</gene>
<sequence>MMVKFKYSLNDLESWKIVDFSRRKKGRPSSTSGVGPVILYPEGRGLTEAKLKNLKQLLPYIPSVYTAFSIILHPRMEIMEMRFLFLKSSRRMMKPMPKVFSAKEM</sequence>
<organism evidence="1 2">
    <name type="scientific">Periplaneta americana</name>
    <name type="common">American cockroach</name>
    <name type="synonym">Blatta americana</name>
    <dbReference type="NCBI Taxonomy" id="6978"/>
    <lineage>
        <taxon>Eukaryota</taxon>
        <taxon>Metazoa</taxon>
        <taxon>Ecdysozoa</taxon>
        <taxon>Arthropoda</taxon>
        <taxon>Hexapoda</taxon>
        <taxon>Insecta</taxon>
        <taxon>Pterygota</taxon>
        <taxon>Neoptera</taxon>
        <taxon>Polyneoptera</taxon>
        <taxon>Dictyoptera</taxon>
        <taxon>Blattodea</taxon>
        <taxon>Blattoidea</taxon>
        <taxon>Blattidae</taxon>
        <taxon>Blattinae</taxon>
        <taxon>Periplaneta</taxon>
    </lineage>
</organism>
<dbReference type="Proteomes" id="UP001148838">
    <property type="component" value="Unassembled WGS sequence"/>
</dbReference>
<evidence type="ECO:0000313" key="1">
    <source>
        <dbReference type="EMBL" id="KAJ4437464.1"/>
    </source>
</evidence>
<dbReference type="EMBL" id="JAJSOF020000021">
    <property type="protein sequence ID" value="KAJ4437464.1"/>
    <property type="molecule type" value="Genomic_DNA"/>
</dbReference>
<proteinExistence type="predicted"/>
<keyword evidence="2" id="KW-1185">Reference proteome</keyword>
<accession>A0ABQ8SUF3</accession>
<evidence type="ECO:0000313" key="2">
    <source>
        <dbReference type="Proteomes" id="UP001148838"/>
    </source>
</evidence>
<reference evidence="1 2" key="1">
    <citation type="journal article" date="2022" name="Allergy">
        <title>Genome assembly and annotation of Periplaneta americana reveal a comprehensive cockroach allergen profile.</title>
        <authorList>
            <person name="Wang L."/>
            <person name="Xiong Q."/>
            <person name="Saelim N."/>
            <person name="Wang L."/>
            <person name="Nong W."/>
            <person name="Wan A.T."/>
            <person name="Shi M."/>
            <person name="Liu X."/>
            <person name="Cao Q."/>
            <person name="Hui J.H.L."/>
            <person name="Sookrung N."/>
            <person name="Leung T.F."/>
            <person name="Tungtrongchitr A."/>
            <person name="Tsui S.K.W."/>
        </authorList>
    </citation>
    <scope>NUCLEOTIDE SEQUENCE [LARGE SCALE GENOMIC DNA]</scope>
    <source>
        <strain evidence="1">PWHHKU_190912</strain>
    </source>
</reference>
<protein>
    <submittedName>
        <fullName evidence="1">Uncharacterized protein</fullName>
    </submittedName>
</protein>